<keyword evidence="2" id="KW-1185">Reference proteome</keyword>
<protein>
    <submittedName>
        <fullName evidence="1">Uncharacterized protein</fullName>
    </submittedName>
</protein>
<reference evidence="2" key="1">
    <citation type="journal article" date="2019" name="Int. J. Syst. Evol. Microbiol.">
        <title>The Global Catalogue of Microorganisms (GCM) 10K type strain sequencing project: providing services to taxonomists for standard genome sequencing and annotation.</title>
        <authorList>
            <consortium name="The Broad Institute Genomics Platform"/>
            <consortium name="The Broad Institute Genome Sequencing Center for Infectious Disease"/>
            <person name="Wu L."/>
            <person name="Ma J."/>
        </authorList>
    </citation>
    <scope>NUCLEOTIDE SEQUENCE [LARGE SCALE GENOMIC DNA]</scope>
    <source>
        <strain evidence="2">JCM 4350</strain>
    </source>
</reference>
<accession>A0ABQ2TMG9</accession>
<sequence length="83" mass="9354">MVLETVLLGHQVQRLAHRSHGEALVGLRRHPLRVEPVAEHPDLGRLAGPVQTHYGHQASGVDSGIRRFLLSAHFYRLETVSYR</sequence>
<evidence type="ECO:0000313" key="2">
    <source>
        <dbReference type="Proteomes" id="UP000659767"/>
    </source>
</evidence>
<evidence type="ECO:0000313" key="1">
    <source>
        <dbReference type="EMBL" id="GGS76790.1"/>
    </source>
</evidence>
<proteinExistence type="predicted"/>
<name>A0ABQ2TMG9_STRBA</name>
<organism evidence="1 2">
    <name type="scientific">Streptomyces badius</name>
    <dbReference type="NCBI Taxonomy" id="1941"/>
    <lineage>
        <taxon>Bacteria</taxon>
        <taxon>Bacillati</taxon>
        <taxon>Actinomycetota</taxon>
        <taxon>Actinomycetes</taxon>
        <taxon>Kitasatosporales</taxon>
        <taxon>Streptomycetaceae</taxon>
        <taxon>Streptomyces</taxon>
    </lineage>
</organism>
<dbReference type="EMBL" id="BMSZ01000020">
    <property type="protein sequence ID" value="GGS76790.1"/>
    <property type="molecule type" value="Genomic_DNA"/>
</dbReference>
<dbReference type="Proteomes" id="UP000659767">
    <property type="component" value="Unassembled WGS sequence"/>
</dbReference>
<gene>
    <name evidence="1" type="ORF">GCM10010253_59620</name>
</gene>
<comment type="caution">
    <text evidence="1">The sequence shown here is derived from an EMBL/GenBank/DDBJ whole genome shotgun (WGS) entry which is preliminary data.</text>
</comment>